<dbReference type="Gene3D" id="2.40.10.10">
    <property type="entry name" value="Trypsin-like serine proteases"/>
    <property type="match status" value="1"/>
</dbReference>
<comment type="caution">
    <text evidence="2">The sequence shown here is derived from an EMBL/GenBank/DDBJ whole genome shotgun (WGS) entry which is preliminary data.</text>
</comment>
<organism evidence="2 3">
    <name type="scientific">Photobacterium aphoticum</name>
    <dbReference type="NCBI Taxonomy" id="754436"/>
    <lineage>
        <taxon>Bacteria</taxon>
        <taxon>Pseudomonadati</taxon>
        <taxon>Pseudomonadota</taxon>
        <taxon>Gammaproteobacteria</taxon>
        <taxon>Vibrionales</taxon>
        <taxon>Vibrionaceae</taxon>
        <taxon>Photobacterium</taxon>
    </lineage>
</organism>
<reference evidence="2 3" key="1">
    <citation type="journal article" date="2014" name="Genome Announc.">
        <title>Draft Genome Sequences of Two Vibrionaceae Species, Vibrio ponticus C121 and Photobacterium aphoticum C119, Isolated as Coral Reef Microbiota.</title>
        <authorList>
            <person name="Al-saari N."/>
            <person name="Meirelles P.M."/>
            <person name="Mino S."/>
            <person name="Suda W."/>
            <person name="Oshima K."/>
            <person name="Hattori M."/>
            <person name="Ohkuma M."/>
            <person name="Thompson F.L."/>
            <person name="Gomez-Gil B."/>
            <person name="Sawabe T."/>
            <person name="Sawabe T."/>
        </authorList>
    </citation>
    <scope>NUCLEOTIDE SEQUENCE [LARGE SCALE GENOMIC DNA]</scope>
    <source>
        <strain evidence="2 3">JCM 19237</strain>
    </source>
</reference>
<dbReference type="SUPFAM" id="SSF50494">
    <property type="entry name" value="Trypsin-like serine proteases"/>
    <property type="match status" value="1"/>
</dbReference>
<dbReference type="STRING" id="754436.JCM19237_3070"/>
<dbReference type="InterPro" id="IPR043504">
    <property type="entry name" value="Peptidase_S1_PA_chymotrypsin"/>
</dbReference>
<dbReference type="AlphaFoldDB" id="A0A090QV76"/>
<proteinExistence type="predicted"/>
<name>A0A090QV76_9GAMM</name>
<feature type="compositionally biased region" description="Polar residues" evidence="1">
    <location>
        <begin position="141"/>
        <end position="155"/>
    </location>
</feature>
<dbReference type="EMBL" id="BBMN01000014">
    <property type="protein sequence ID" value="GAL07065.1"/>
    <property type="molecule type" value="Genomic_DNA"/>
</dbReference>
<dbReference type="InterPro" id="IPR009003">
    <property type="entry name" value="Peptidase_S1_PA"/>
</dbReference>
<feature type="region of interest" description="Disordered" evidence="1">
    <location>
        <begin position="136"/>
        <end position="209"/>
    </location>
</feature>
<dbReference type="eggNOG" id="COG0265">
    <property type="taxonomic scope" value="Bacteria"/>
</dbReference>
<dbReference type="Proteomes" id="UP000029227">
    <property type="component" value="Unassembled WGS sequence"/>
</dbReference>
<sequence>MPRWGLIYPDQPVKHVGHSLLGNSIRGEGKYLQDVIDTNTRCLYSLSDAPVMSGMSGGPVFNANGEIAGITIAIVHNPEDLRNLRPAVRYSQFLPAPLIVDWLTALGISPSQASPALRQAQVSEYVTRLNRTSLAPVMPAHSTQVTASRQASGSPDQAAPRPNASLSDAPDRRSRHGIFSPPDPDTSAQTDTHTASQAEQQHVRQHVWE</sequence>
<evidence type="ECO:0000256" key="1">
    <source>
        <dbReference type="SAM" id="MobiDB-lite"/>
    </source>
</evidence>
<feature type="compositionally biased region" description="Polar residues" evidence="1">
    <location>
        <begin position="186"/>
        <end position="200"/>
    </location>
</feature>
<evidence type="ECO:0000313" key="3">
    <source>
        <dbReference type="Proteomes" id="UP000029227"/>
    </source>
</evidence>
<evidence type="ECO:0000313" key="2">
    <source>
        <dbReference type="EMBL" id="GAL07065.1"/>
    </source>
</evidence>
<protein>
    <submittedName>
        <fullName evidence="2">Uncharacterized protein</fullName>
    </submittedName>
</protein>
<accession>A0A090QV76</accession>
<gene>
    <name evidence="2" type="ORF">JCM19237_3070</name>
</gene>